<evidence type="ECO:0000313" key="14">
    <source>
        <dbReference type="EMBL" id="MBB3224263.1"/>
    </source>
</evidence>
<dbReference type="Gene3D" id="2.170.130.10">
    <property type="entry name" value="TonB-dependent receptor, plug domain"/>
    <property type="match status" value="1"/>
</dbReference>
<accession>A0A4P8HSF7</accession>
<dbReference type="RefSeq" id="WP_137314213.1">
    <property type="nucleotide sequence ID" value="NZ_CP040017.1"/>
</dbReference>
<reference evidence="15 16" key="1">
    <citation type="submission" date="2019-05" db="EMBL/GenBank/DDBJ databases">
        <title>Draft Genome Sequences of Six Type Strains of the Genus Massilia.</title>
        <authorList>
            <person name="Miess H."/>
            <person name="Frediansyhah A."/>
            <person name="Gross H."/>
        </authorList>
    </citation>
    <scope>NUCLEOTIDE SEQUENCE [LARGE SCALE GENOMIC DNA]</scope>
    <source>
        <strain evidence="15 16">DSMZ 26121</strain>
    </source>
</reference>
<dbReference type="Proteomes" id="UP000298763">
    <property type="component" value="Chromosome"/>
</dbReference>
<evidence type="ECO:0000256" key="5">
    <source>
        <dbReference type="ARBA" id="ARBA00022692"/>
    </source>
</evidence>
<dbReference type="Pfam" id="PF07715">
    <property type="entry name" value="Plug"/>
    <property type="match status" value="1"/>
</dbReference>
<dbReference type="InterPro" id="IPR012910">
    <property type="entry name" value="Plug_dom"/>
</dbReference>
<dbReference type="AlphaFoldDB" id="A0A4P8HSF7"/>
<evidence type="ECO:0000313" key="17">
    <source>
        <dbReference type="Proteomes" id="UP000584325"/>
    </source>
</evidence>
<evidence type="ECO:0000256" key="8">
    <source>
        <dbReference type="ARBA" id="ARBA00023170"/>
    </source>
</evidence>
<sequence length="992" mass="105238">MIIDTNSRTASRTAAPPERPLPLKLCTAALLGAGLIGAASVGAQEAEPAARPVDTVVTVTGSRISARGYNQPTPTTTLTSEDIEKSAQPNIFTTISQLPALQGSTGSSVLTYSTSSGQQGLSAFSLRGLGAFRTLTLLDGQRVVPANVSGVTDISQFPQLLVKRVDVVTGGASASYGSDAIGGVVNFITDKKFTGFKANIEGGQTTYHDNRNVTFQAAWGRGFMDDKLHVVVSAEHGKEDGVPPHGFGMGPGPNGRTAFNAPAFQTRPLAQATDGKPQMYDIRNAQPYQYNRYGLITSGPLQGTAFGDGGVPFKFNYGSNGVPDGKGGVSGCISPYCVGGDLSGTSGNGTSLASALKRQNLYTRVSYALNENHEVYMTANVAEVDSQNTPNVGAPKNANLTIQCDNPFLPASIVADCAANNITSFQYGTGNANFPKNISVEPLRRQNRFVIGADGRFDAAGTSWSYNGYLQRGINNTDLHVNNLTLSPRYTAAIDAVRLPDGSIACRSLVARNAGCQPLNIIGNVPQSTGALAYVMPPNGARQVTRQTQDVASLNFSGEPLALWAGPLAIATGLEYRKEAYKVRADPYGNGVTPDSPNSTAYPADPVLNASTGGNWFAGNYRNGQGSYNVREAYLEVNLPLFKTDGLGEANLNVAGRGTSYSTAGNAKTWKIGSTWKTSVDGLRLRAVTSRDVRAPNLSELFAPVVTTNNVVNYRGTTLTVQQQVAGNTALRPEVARSSEVGIVLTQPRWAPGFSASFDYYTIKVDGVISTLGLQQEVDLCEAGNQELCAAMVLDSPVPTNNYVRLQQFNLASLKLRGFDIETSYRGSVAKLGLPGMFTLRALATHTIDNITDSGVPGTIPTQGAGVNLGSTPRWKLLATQGWSTDSASVTLTERWVSNGVYSNEYIECQTNCPAATTIHPTIDNNQMKGALYLDLGATYKISDNIMAYVKIDNLADRNAPTAPGPNVGYGLNPSLYDVLGRMYRAGLRFSL</sequence>
<keyword evidence="16" id="KW-1185">Reference proteome</keyword>
<gene>
    <name evidence="15" type="ORF">FCL38_13730</name>
    <name evidence="14" type="ORF">FHS02_005127</name>
</gene>
<dbReference type="SUPFAM" id="SSF56935">
    <property type="entry name" value="Porins"/>
    <property type="match status" value="1"/>
</dbReference>
<evidence type="ECO:0000256" key="10">
    <source>
        <dbReference type="PROSITE-ProRule" id="PRU01360"/>
    </source>
</evidence>
<dbReference type="InterPro" id="IPR037066">
    <property type="entry name" value="Plug_dom_sf"/>
</dbReference>
<dbReference type="GO" id="GO:0009279">
    <property type="term" value="C:cell outer membrane"/>
    <property type="evidence" value="ECO:0007669"/>
    <property type="project" value="UniProtKB-SubCell"/>
</dbReference>
<dbReference type="InterPro" id="IPR036942">
    <property type="entry name" value="Beta-barrel_TonB_sf"/>
</dbReference>
<dbReference type="EMBL" id="JACHXS010000012">
    <property type="protein sequence ID" value="MBB3224263.1"/>
    <property type="molecule type" value="Genomic_DNA"/>
</dbReference>
<evidence type="ECO:0000259" key="13">
    <source>
        <dbReference type="Pfam" id="PF07715"/>
    </source>
</evidence>
<keyword evidence="3 10" id="KW-0813">Transport</keyword>
<comment type="similarity">
    <text evidence="2 10 11">Belongs to the TonB-dependent receptor family.</text>
</comment>
<dbReference type="Proteomes" id="UP000584325">
    <property type="component" value="Unassembled WGS sequence"/>
</dbReference>
<dbReference type="PROSITE" id="PS52016">
    <property type="entry name" value="TONB_DEPENDENT_REC_3"/>
    <property type="match status" value="1"/>
</dbReference>
<dbReference type="PANTHER" id="PTHR47234:SF3">
    <property type="entry name" value="SECRETIN_TONB SHORT N-TERMINAL DOMAIN-CONTAINING PROTEIN"/>
    <property type="match status" value="1"/>
</dbReference>
<protein>
    <submittedName>
        <fullName evidence="14">Outer membrane receptor protein involved in Fe transport</fullName>
    </submittedName>
    <submittedName>
        <fullName evidence="15">TonB-dependent receptor</fullName>
    </submittedName>
</protein>
<dbReference type="OrthoDB" id="8530571at2"/>
<evidence type="ECO:0000256" key="9">
    <source>
        <dbReference type="ARBA" id="ARBA00023237"/>
    </source>
</evidence>
<keyword evidence="7 10" id="KW-0472">Membrane</keyword>
<dbReference type="PANTHER" id="PTHR47234">
    <property type="match status" value="1"/>
</dbReference>
<evidence type="ECO:0000256" key="2">
    <source>
        <dbReference type="ARBA" id="ARBA00009810"/>
    </source>
</evidence>
<feature type="domain" description="TonB-dependent receptor-like beta-barrel" evidence="12">
    <location>
        <begin position="425"/>
        <end position="955"/>
    </location>
</feature>
<keyword evidence="6 11" id="KW-0798">TonB box</keyword>
<evidence type="ECO:0000313" key="15">
    <source>
        <dbReference type="EMBL" id="QCP11355.1"/>
    </source>
</evidence>
<evidence type="ECO:0000256" key="7">
    <source>
        <dbReference type="ARBA" id="ARBA00023136"/>
    </source>
</evidence>
<evidence type="ECO:0000256" key="3">
    <source>
        <dbReference type="ARBA" id="ARBA00022448"/>
    </source>
</evidence>
<evidence type="ECO:0000256" key="4">
    <source>
        <dbReference type="ARBA" id="ARBA00022452"/>
    </source>
</evidence>
<dbReference type="EMBL" id="CP040017">
    <property type="protein sequence ID" value="QCP11355.1"/>
    <property type="molecule type" value="Genomic_DNA"/>
</dbReference>
<dbReference type="Gene3D" id="2.40.170.20">
    <property type="entry name" value="TonB-dependent receptor, beta-barrel domain"/>
    <property type="match status" value="1"/>
</dbReference>
<reference evidence="14 17" key="2">
    <citation type="submission" date="2020-08" db="EMBL/GenBank/DDBJ databases">
        <title>Genomic Encyclopedia of Type Strains, Phase III (KMG-III): the genomes of soil and plant-associated and newly described type strains.</title>
        <authorList>
            <person name="Whitman W."/>
        </authorList>
    </citation>
    <scope>NUCLEOTIDE SEQUENCE [LARGE SCALE GENOMIC DNA]</scope>
    <source>
        <strain evidence="14 17">CECT 7753</strain>
    </source>
</reference>
<feature type="domain" description="TonB-dependent receptor plug" evidence="13">
    <location>
        <begin position="70"/>
        <end position="184"/>
    </location>
</feature>
<dbReference type="InterPro" id="IPR039426">
    <property type="entry name" value="TonB-dep_rcpt-like"/>
</dbReference>
<comment type="subcellular location">
    <subcellularLocation>
        <location evidence="1 10">Cell outer membrane</location>
        <topology evidence="1 10">Multi-pass membrane protein</topology>
    </subcellularLocation>
</comment>
<proteinExistence type="inferred from homology"/>
<keyword evidence="9 10" id="KW-0998">Cell outer membrane</keyword>
<evidence type="ECO:0000256" key="6">
    <source>
        <dbReference type="ARBA" id="ARBA00023077"/>
    </source>
</evidence>
<keyword evidence="4 10" id="KW-1134">Transmembrane beta strand</keyword>
<evidence type="ECO:0000256" key="11">
    <source>
        <dbReference type="RuleBase" id="RU003357"/>
    </source>
</evidence>
<evidence type="ECO:0000313" key="16">
    <source>
        <dbReference type="Proteomes" id="UP000298763"/>
    </source>
</evidence>
<keyword evidence="5 10" id="KW-0812">Transmembrane</keyword>
<name>A0A4P8HSF7_9BURK</name>
<organism evidence="14 17">
    <name type="scientific">Pseudoduganella umbonata</name>
    <dbReference type="NCBI Taxonomy" id="864828"/>
    <lineage>
        <taxon>Bacteria</taxon>
        <taxon>Pseudomonadati</taxon>
        <taxon>Pseudomonadota</taxon>
        <taxon>Betaproteobacteria</taxon>
        <taxon>Burkholderiales</taxon>
        <taxon>Oxalobacteraceae</taxon>
        <taxon>Telluria group</taxon>
        <taxon>Pseudoduganella</taxon>
    </lineage>
</organism>
<dbReference type="Pfam" id="PF00593">
    <property type="entry name" value="TonB_dep_Rec_b-barrel"/>
    <property type="match status" value="1"/>
</dbReference>
<dbReference type="InterPro" id="IPR000531">
    <property type="entry name" value="Beta-barrel_TonB"/>
</dbReference>
<evidence type="ECO:0000256" key="1">
    <source>
        <dbReference type="ARBA" id="ARBA00004571"/>
    </source>
</evidence>
<keyword evidence="8 14" id="KW-0675">Receptor</keyword>
<evidence type="ECO:0000259" key="12">
    <source>
        <dbReference type="Pfam" id="PF00593"/>
    </source>
</evidence>